<evidence type="ECO:0000256" key="2">
    <source>
        <dbReference type="SAM" id="MobiDB-lite"/>
    </source>
</evidence>
<feature type="region of interest" description="Disordered" evidence="2">
    <location>
        <begin position="1"/>
        <end position="25"/>
    </location>
</feature>
<comment type="caution">
    <text evidence="3">The sequence shown here is derived from an EMBL/GenBank/DDBJ whole genome shotgun (WGS) entry which is preliminary data.</text>
</comment>
<feature type="compositionally biased region" description="Basic and acidic residues" evidence="2">
    <location>
        <begin position="70"/>
        <end position="83"/>
    </location>
</feature>
<sequence length="223" mass="25099">MSRRSSVSSSVSTSVKSGVEDDPLMRDCYDLRRRLLQTEQSLQSLNPPHATNGSKSRPAPQNQRQNSYETRAETTDRSFRTNTEDLSLNGPRRSYSSSPESAAGQVLTLADLTPAGSELNLSSKGRRGTPLIGSSQALRSSYPDLRNGSTHLSPRDQELDSRSFGSASDYDHDTMIKKLSRQREENSQLVNQNHKLMTELENLSYDLHQARNKFHDDELYFIF</sequence>
<feature type="coiled-coil region" evidence="1">
    <location>
        <begin position="179"/>
        <end position="213"/>
    </location>
</feature>
<name>A0A9W9Z9U3_9CNID</name>
<feature type="compositionally biased region" description="Low complexity" evidence="2">
    <location>
        <begin position="1"/>
        <end position="17"/>
    </location>
</feature>
<keyword evidence="4" id="KW-1185">Reference proteome</keyword>
<organism evidence="3 4">
    <name type="scientific">Desmophyllum pertusum</name>
    <dbReference type="NCBI Taxonomy" id="174260"/>
    <lineage>
        <taxon>Eukaryota</taxon>
        <taxon>Metazoa</taxon>
        <taxon>Cnidaria</taxon>
        <taxon>Anthozoa</taxon>
        <taxon>Hexacorallia</taxon>
        <taxon>Scleractinia</taxon>
        <taxon>Caryophylliina</taxon>
        <taxon>Caryophylliidae</taxon>
        <taxon>Desmophyllum</taxon>
    </lineage>
</organism>
<evidence type="ECO:0000256" key="1">
    <source>
        <dbReference type="SAM" id="Coils"/>
    </source>
</evidence>
<keyword evidence="1" id="KW-0175">Coiled coil</keyword>
<dbReference type="OrthoDB" id="2160759at2759"/>
<dbReference type="Proteomes" id="UP001163046">
    <property type="component" value="Unassembled WGS sequence"/>
</dbReference>
<feature type="region of interest" description="Disordered" evidence="2">
    <location>
        <begin position="38"/>
        <end position="102"/>
    </location>
</feature>
<evidence type="ECO:0000313" key="3">
    <source>
        <dbReference type="EMBL" id="KAJ7377836.1"/>
    </source>
</evidence>
<gene>
    <name evidence="3" type="ORF">OS493_026404</name>
</gene>
<proteinExistence type="predicted"/>
<dbReference type="EMBL" id="MU826372">
    <property type="protein sequence ID" value="KAJ7377836.1"/>
    <property type="molecule type" value="Genomic_DNA"/>
</dbReference>
<evidence type="ECO:0000313" key="4">
    <source>
        <dbReference type="Proteomes" id="UP001163046"/>
    </source>
</evidence>
<reference evidence="3" key="1">
    <citation type="submission" date="2023-01" db="EMBL/GenBank/DDBJ databases">
        <title>Genome assembly of the deep-sea coral Lophelia pertusa.</title>
        <authorList>
            <person name="Herrera S."/>
            <person name="Cordes E."/>
        </authorList>
    </citation>
    <scope>NUCLEOTIDE SEQUENCE</scope>
    <source>
        <strain evidence="3">USNM1676648</strain>
        <tissue evidence="3">Polyp</tissue>
    </source>
</reference>
<feature type="compositionally biased region" description="Polar residues" evidence="2">
    <location>
        <begin position="38"/>
        <end position="69"/>
    </location>
</feature>
<accession>A0A9W9Z9U3</accession>
<protein>
    <submittedName>
        <fullName evidence="3">Uncharacterized protein</fullName>
    </submittedName>
</protein>
<dbReference type="AlphaFoldDB" id="A0A9W9Z9U3"/>
<feature type="region of interest" description="Disordered" evidence="2">
    <location>
        <begin position="118"/>
        <end position="170"/>
    </location>
</feature>